<sequence>MDKLVHNLRQRVPISELEVPNELDSQRLLDTLATITTVNPHYVKSFFSTRLFKDPQVDQDEYYELFSEVIISKPLNPTEHDFIEYTIGDTQVIIRETPRIISGAGTTGLRTWEAALYLTQFLLTEYRFQLENKSILELGTGTGLVSLALIKSIRFKKLMITDGDSTLIEALSYNFRANQINIEKDIRVSCRSLWWGQDTPPASDIIVAADVTYDSDVIPSLVACIEDGLKNGAKEAIIAATIRNEDTIKTFDNVLTARSLSWEVINKVKRPGELNGEDLWYSKVTPEIRIYRISI</sequence>
<dbReference type="OrthoDB" id="194386at2759"/>
<dbReference type="GO" id="GO:0008757">
    <property type="term" value="F:S-adenosylmethionine-dependent methyltransferase activity"/>
    <property type="evidence" value="ECO:0007669"/>
    <property type="project" value="UniProtKB-ARBA"/>
</dbReference>
<dbReference type="AlphaFoldDB" id="A0A061AUG9"/>
<gene>
    <name evidence="1" type="ORF">CYFA0S_02e09758g</name>
</gene>
<dbReference type="InterPro" id="IPR029063">
    <property type="entry name" value="SAM-dependent_MTases_sf"/>
</dbReference>
<name>A0A061AUG9_CYBFA</name>
<evidence type="ECO:0000313" key="1">
    <source>
        <dbReference type="EMBL" id="CDR38971.1"/>
    </source>
</evidence>
<proteinExistence type="predicted"/>
<dbReference type="Gene3D" id="3.40.50.150">
    <property type="entry name" value="Vaccinia Virus protein VP39"/>
    <property type="match status" value="1"/>
</dbReference>
<reference evidence="1" key="1">
    <citation type="journal article" date="2014" name="Genome Announc.">
        <title>Genome sequence of the yeast Cyberlindnera fabianii (Hansenula fabianii).</title>
        <authorList>
            <person name="Freel K.C."/>
            <person name="Sarilar V."/>
            <person name="Neuveglise C."/>
            <person name="Devillers H."/>
            <person name="Friedrich A."/>
            <person name="Schacherer J."/>
        </authorList>
    </citation>
    <scope>NUCLEOTIDE SEQUENCE</scope>
    <source>
        <strain evidence="1">YJS4271</strain>
    </source>
</reference>
<organism evidence="1">
    <name type="scientific">Cyberlindnera fabianii</name>
    <name type="common">Yeast</name>
    <name type="synonym">Hansenula fabianii</name>
    <dbReference type="NCBI Taxonomy" id="36022"/>
    <lineage>
        <taxon>Eukaryota</taxon>
        <taxon>Fungi</taxon>
        <taxon>Dikarya</taxon>
        <taxon>Ascomycota</taxon>
        <taxon>Saccharomycotina</taxon>
        <taxon>Saccharomycetes</taxon>
        <taxon>Phaffomycetales</taxon>
        <taxon>Phaffomycetaceae</taxon>
        <taxon>Cyberlindnera</taxon>
    </lineage>
</organism>
<dbReference type="PhylomeDB" id="A0A061AUG9"/>
<dbReference type="VEuPathDB" id="FungiDB:BON22_3429"/>
<accession>A0A061AUG9</accession>
<dbReference type="Pfam" id="PF10294">
    <property type="entry name" value="Methyltransf_16"/>
    <property type="match status" value="1"/>
</dbReference>
<protein>
    <submittedName>
        <fullName evidence="1">CYFA0S02e09758g1_1</fullName>
    </submittedName>
</protein>
<dbReference type="GO" id="GO:0005737">
    <property type="term" value="C:cytoplasm"/>
    <property type="evidence" value="ECO:0007669"/>
    <property type="project" value="TreeGrafter"/>
</dbReference>
<dbReference type="PANTHER" id="PTHR14614:SF130">
    <property type="entry name" value="PROTEIN-LYSINE N-METHYLTRANSFERASE EEF2KMT"/>
    <property type="match status" value="1"/>
</dbReference>
<dbReference type="EMBL" id="LK052887">
    <property type="protein sequence ID" value="CDR38971.1"/>
    <property type="molecule type" value="Genomic_DNA"/>
</dbReference>
<dbReference type="PANTHER" id="PTHR14614">
    <property type="entry name" value="HEPATOCELLULAR CARCINOMA-ASSOCIATED ANTIGEN"/>
    <property type="match status" value="1"/>
</dbReference>
<dbReference type="InterPro" id="IPR019410">
    <property type="entry name" value="Methyltransf_16"/>
</dbReference>
<dbReference type="SUPFAM" id="SSF53335">
    <property type="entry name" value="S-adenosyl-L-methionine-dependent methyltransferases"/>
    <property type="match status" value="1"/>
</dbReference>